<evidence type="ECO:0000313" key="2">
    <source>
        <dbReference type="EMBL" id="GAA5064406.1"/>
    </source>
</evidence>
<dbReference type="AlphaFoldDB" id="A0AAV3UQH6"/>
<dbReference type="EMBL" id="BAABKX010000030">
    <property type="protein sequence ID" value="GAA5064406.1"/>
    <property type="molecule type" value="Genomic_DNA"/>
</dbReference>
<sequence length="71" mass="7896">MPDDNEKRVRRTQGELAQDRKPLDVVAVSKAPESSTSEITDTVGGPHWSADTVLDDFAENKEIRKRSVDVT</sequence>
<protein>
    <submittedName>
        <fullName evidence="2">Uncharacterized protein</fullName>
    </submittedName>
</protein>
<feature type="region of interest" description="Disordered" evidence="1">
    <location>
        <begin position="28"/>
        <end position="53"/>
    </location>
</feature>
<keyword evidence="3" id="KW-1185">Reference proteome</keyword>
<name>A0AAV3UQH6_9EURY</name>
<evidence type="ECO:0000313" key="3">
    <source>
        <dbReference type="Proteomes" id="UP001501729"/>
    </source>
</evidence>
<evidence type="ECO:0000256" key="1">
    <source>
        <dbReference type="SAM" id="MobiDB-lite"/>
    </source>
</evidence>
<accession>A0AAV3UQH6</accession>
<comment type="caution">
    <text evidence="2">The sequence shown here is derived from an EMBL/GenBank/DDBJ whole genome shotgun (WGS) entry which is preliminary data.</text>
</comment>
<gene>
    <name evidence="2" type="ORF">GCM10025751_53970</name>
</gene>
<proteinExistence type="predicted"/>
<dbReference type="Proteomes" id="UP001501729">
    <property type="component" value="Unassembled WGS sequence"/>
</dbReference>
<reference evidence="2 3" key="1">
    <citation type="journal article" date="2019" name="Int. J. Syst. Evol. Microbiol.">
        <title>The Global Catalogue of Microorganisms (GCM) 10K type strain sequencing project: providing services to taxonomists for standard genome sequencing and annotation.</title>
        <authorList>
            <consortium name="The Broad Institute Genomics Platform"/>
            <consortium name="The Broad Institute Genome Sequencing Center for Infectious Disease"/>
            <person name="Wu L."/>
            <person name="Ma J."/>
        </authorList>
    </citation>
    <scope>NUCLEOTIDE SEQUENCE [LARGE SCALE GENOMIC DNA]</scope>
    <source>
        <strain evidence="2 3">JCM 17504</strain>
    </source>
</reference>
<organism evidence="2 3">
    <name type="scientific">Haladaptatus pallidirubidus</name>
    <dbReference type="NCBI Taxonomy" id="1008152"/>
    <lineage>
        <taxon>Archaea</taxon>
        <taxon>Methanobacteriati</taxon>
        <taxon>Methanobacteriota</taxon>
        <taxon>Stenosarchaea group</taxon>
        <taxon>Halobacteria</taxon>
        <taxon>Halobacteriales</taxon>
        <taxon>Haladaptataceae</taxon>
        <taxon>Haladaptatus</taxon>
    </lineage>
</organism>